<dbReference type="OrthoDB" id="3897607at2759"/>
<feature type="transmembrane region" description="Helical" evidence="1">
    <location>
        <begin position="258"/>
        <end position="277"/>
    </location>
</feature>
<keyword evidence="4" id="KW-1185">Reference proteome</keyword>
<evidence type="ECO:0000259" key="2">
    <source>
        <dbReference type="Pfam" id="PF20684"/>
    </source>
</evidence>
<name>A0A4U0XF21_9PEZI</name>
<feature type="transmembrane region" description="Helical" evidence="1">
    <location>
        <begin position="215"/>
        <end position="233"/>
    </location>
</feature>
<feature type="domain" description="Rhodopsin" evidence="2">
    <location>
        <begin position="43"/>
        <end position="274"/>
    </location>
</feature>
<feature type="transmembrane region" description="Helical" evidence="1">
    <location>
        <begin position="103"/>
        <end position="125"/>
    </location>
</feature>
<sequence length="336" mass="36687">MGMSSNSSEPGRLLTITPDDHGPSIWVTIVVCFCFSTIAQVVRYLYRAKSDFGLGVDDYTVMVAYLGTVAQYILLMVSLSNGLGKDDSLMHSGQSITLGANCFYASEVILICALFTSKYSVFLLVQRLFASLTKGMITMWIIPALGATLAVVSVLVVSIPCWAKQDFDPNVAKCPQHSIRWIVLMIADIATEIIIIVLPTFLIWRRTQMVLRNKLKTTSLVVTTSILFVYLKLDASYQYANKPGVALSLPTIIQQAELAFAIITATMIPCVSLFGVVEKTQGIPGSYNSGVTNSLGNVKVTTSITLRSAKRRSEDLHSNESDTIGLVDVLPSIQPR</sequence>
<reference evidence="3 4" key="1">
    <citation type="submission" date="2017-03" db="EMBL/GenBank/DDBJ databases">
        <title>Genomes of endolithic fungi from Antarctica.</title>
        <authorList>
            <person name="Coleine C."/>
            <person name="Masonjones S."/>
            <person name="Stajich J.E."/>
        </authorList>
    </citation>
    <scope>NUCLEOTIDE SEQUENCE [LARGE SCALE GENOMIC DNA]</scope>
    <source>
        <strain evidence="3 4">CCFEE 5184</strain>
    </source>
</reference>
<accession>A0A4U0XF21</accession>
<keyword evidence="1" id="KW-0472">Membrane</keyword>
<organism evidence="3 4">
    <name type="scientific">Friedmanniomyces simplex</name>
    <dbReference type="NCBI Taxonomy" id="329884"/>
    <lineage>
        <taxon>Eukaryota</taxon>
        <taxon>Fungi</taxon>
        <taxon>Dikarya</taxon>
        <taxon>Ascomycota</taxon>
        <taxon>Pezizomycotina</taxon>
        <taxon>Dothideomycetes</taxon>
        <taxon>Dothideomycetidae</taxon>
        <taxon>Mycosphaerellales</taxon>
        <taxon>Teratosphaeriaceae</taxon>
        <taxon>Friedmanniomyces</taxon>
    </lineage>
</organism>
<feature type="transmembrane region" description="Helical" evidence="1">
    <location>
        <begin position="179"/>
        <end position="203"/>
    </location>
</feature>
<keyword evidence="1" id="KW-1133">Transmembrane helix</keyword>
<dbReference type="STRING" id="329884.A0A4U0XF21"/>
<dbReference type="AlphaFoldDB" id="A0A4U0XF21"/>
<dbReference type="PANTHER" id="PTHR39614">
    <property type="entry name" value="INTEGRAL MEMBRANE PROTEIN"/>
    <property type="match status" value="1"/>
</dbReference>
<gene>
    <name evidence="3" type="ORF">B0A55_04885</name>
</gene>
<comment type="caution">
    <text evidence="3">The sequence shown here is derived from an EMBL/GenBank/DDBJ whole genome shotgun (WGS) entry which is preliminary data.</text>
</comment>
<dbReference type="InterPro" id="IPR049326">
    <property type="entry name" value="Rhodopsin_dom_fungi"/>
</dbReference>
<dbReference type="EMBL" id="NAJQ01000193">
    <property type="protein sequence ID" value="TKA75442.1"/>
    <property type="molecule type" value="Genomic_DNA"/>
</dbReference>
<proteinExistence type="predicted"/>
<feature type="transmembrane region" description="Helical" evidence="1">
    <location>
        <begin position="58"/>
        <end position="83"/>
    </location>
</feature>
<keyword evidence="1" id="KW-0812">Transmembrane</keyword>
<evidence type="ECO:0000313" key="3">
    <source>
        <dbReference type="EMBL" id="TKA75442.1"/>
    </source>
</evidence>
<evidence type="ECO:0000313" key="4">
    <source>
        <dbReference type="Proteomes" id="UP000309340"/>
    </source>
</evidence>
<dbReference type="Proteomes" id="UP000309340">
    <property type="component" value="Unassembled WGS sequence"/>
</dbReference>
<feature type="transmembrane region" description="Helical" evidence="1">
    <location>
        <begin position="25"/>
        <end position="46"/>
    </location>
</feature>
<dbReference type="Pfam" id="PF20684">
    <property type="entry name" value="Fung_rhodopsin"/>
    <property type="match status" value="1"/>
</dbReference>
<evidence type="ECO:0000256" key="1">
    <source>
        <dbReference type="SAM" id="Phobius"/>
    </source>
</evidence>
<feature type="transmembrane region" description="Helical" evidence="1">
    <location>
        <begin position="137"/>
        <end position="159"/>
    </location>
</feature>
<protein>
    <recommendedName>
        <fullName evidence="2">Rhodopsin domain-containing protein</fullName>
    </recommendedName>
</protein>
<dbReference type="PANTHER" id="PTHR39614:SF2">
    <property type="entry name" value="INTEGRAL MEMBRANE PROTEIN"/>
    <property type="match status" value="1"/>
</dbReference>